<protein>
    <submittedName>
        <fullName evidence="1">Uncharacterized protein</fullName>
    </submittedName>
</protein>
<evidence type="ECO:0000313" key="1">
    <source>
        <dbReference type="EMBL" id="BBY42772.1"/>
    </source>
</evidence>
<dbReference type="EMBL" id="AP022591">
    <property type="protein sequence ID" value="BBY42772.1"/>
    <property type="molecule type" value="Genomic_DNA"/>
</dbReference>
<organism evidence="1 2">
    <name type="scientific">Mycolicibacterium celeriflavum</name>
    <name type="common">Mycobacterium celeriflavum</name>
    <dbReference type="NCBI Taxonomy" id="1249101"/>
    <lineage>
        <taxon>Bacteria</taxon>
        <taxon>Bacillati</taxon>
        <taxon>Actinomycetota</taxon>
        <taxon>Actinomycetes</taxon>
        <taxon>Mycobacteriales</taxon>
        <taxon>Mycobacteriaceae</taxon>
        <taxon>Mycolicibacterium</taxon>
    </lineage>
</organism>
<dbReference type="OrthoDB" id="9888594at2"/>
<evidence type="ECO:0000313" key="2">
    <source>
        <dbReference type="Proteomes" id="UP000466431"/>
    </source>
</evidence>
<reference evidence="1 2" key="1">
    <citation type="journal article" date="2019" name="Emerg. Microbes Infect.">
        <title>Comprehensive subspecies identification of 175 nontuberculous mycobacteria species based on 7547 genomic profiles.</title>
        <authorList>
            <person name="Matsumoto Y."/>
            <person name="Kinjo T."/>
            <person name="Motooka D."/>
            <person name="Nabeya D."/>
            <person name="Jung N."/>
            <person name="Uechi K."/>
            <person name="Horii T."/>
            <person name="Iida T."/>
            <person name="Fujita J."/>
            <person name="Nakamura S."/>
        </authorList>
    </citation>
    <scope>NUCLEOTIDE SEQUENCE [LARGE SCALE GENOMIC DNA]</scope>
    <source>
        <strain evidence="1 2">JCM 18439</strain>
    </source>
</reference>
<dbReference type="AlphaFoldDB" id="A0A1X0BX33"/>
<dbReference type="Proteomes" id="UP000466431">
    <property type="component" value="Chromosome"/>
</dbReference>
<accession>A0A1X0BX33</accession>
<name>A0A1X0BX33_MYCCF</name>
<dbReference type="RefSeq" id="WP_067223548.1">
    <property type="nucleotide sequence ID" value="NZ_AP022591.1"/>
</dbReference>
<sequence>MVGLWFAVMVAGLVTVGVLTQLGWQLPTSTTARRGLGRVRSRIENARPFGARIPRRRAVEAPDLPKSL</sequence>
<proteinExistence type="predicted"/>
<dbReference type="KEGG" id="mcee:MCEL_10670"/>
<gene>
    <name evidence="1" type="ORF">MCEL_10670</name>
</gene>
<dbReference type="STRING" id="1249101.BST21_09510"/>
<keyword evidence="2" id="KW-1185">Reference proteome</keyword>